<evidence type="ECO:0000256" key="1">
    <source>
        <dbReference type="ARBA" id="ARBA00008226"/>
    </source>
</evidence>
<keyword evidence="5 11" id="KW-0547">Nucleotide-binding</keyword>
<keyword evidence="6 11" id="KW-0862">Zinc</keyword>
<dbReference type="PANTHER" id="PTHR11777:SF9">
    <property type="entry name" value="ALANINE--TRNA LIGASE, CYTOPLASMIC"/>
    <property type="match status" value="1"/>
</dbReference>
<feature type="coiled-coil region" evidence="12">
    <location>
        <begin position="717"/>
        <end position="744"/>
    </location>
</feature>
<dbReference type="GO" id="GO:0004813">
    <property type="term" value="F:alanine-tRNA ligase activity"/>
    <property type="evidence" value="ECO:0007669"/>
    <property type="project" value="UniProtKB-UniRule"/>
</dbReference>
<dbReference type="PRINTS" id="PR00980">
    <property type="entry name" value="TRNASYNTHALA"/>
</dbReference>
<evidence type="ECO:0000256" key="4">
    <source>
        <dbReference type="ARBA" id="ARBA00022723"/>
    </source>
</evidence>
<dbReference type="FunFam" id="3.30.54.20:FF:000001">
    <property type="entry name" value="Alanine--tRNA ligase"/>
    <property type="match status" value="1"/>
</dbReference>
<feature type="binding site" evidence="11">
    <location>
        <position position="546"/>
    </location>
    <ligand>
        <name>Zn(2+)</name>
        <dbReference type="ChEBI" id="CHEBI:29105"/>
    </ligand>
</feature>
<dbReference type="GO" id="GO:0008270">
    <property type="term" value="F:zinc ion binding"/>
    <property type="evidence" value="ECO:0007669"/>
    <property type="project" value="UniProtKB-UniRule"/>
</dbReference>
<evidence type="ECO:0000256" key="6">
    <source>
        <dbReference type="ARBA" id="ARBA00022833"/>
    </source>
</evidence>
<dbReference type="InterPro" id="IPR018162">
    <property type="entry name" value="Ala-tRNA-ligase_IIc_anticod-bd"/>
</dbReference>
<dbReference type="GO" id="GO:0005829">
    <property type="term" value="C:cytosol"/>
    <property type="evidence" value="ECO:0007669"/>
    <property type="project" value="TreeGrafter"/>
</dbReference>
<dbReference type="InterPro" id="IPR018163">
    <property type="entry name" value="Thr/Ala-tRNA-synth_IIc_edit"/>
</dbReference>
<evidence type="ECO:0000259" key="13">
    <source>
        <dbReference type="PROSITE" id="PS50860"/>
    </source>
</evidence>
<dbReference type="Pfam" id="PF07973">
    <property type="entry name" value="tRNA_SAD"/>
    <property type="match status" value="1"/>
</dbReference>
<accession>A0A2Z5ZG44</accession>
<evidence type="ECO:0000256" key="12">
    <source>
        <dbReference type="SAM" id="Coils"/>
    </source>
</evidence>
<dbReference type="Proteomes" id="UP000270034">
    <property type="component" value="Chromosome"/>
</dbReference>
<dbReference type="Gene3D" id="3.30.54.20">
    <property type="match status" value="1"/>
</dbReference>
<feature type="binding site" evidence="11">
    <location>
        <position position="542"/>
    </location>
    <ligand>
        <name>Zn(2+)</name>
        <dbReference type="ChEBI" id="CHEBI:29105"/>
    </ligand>
</feature>
<evidence type="ECO:0000313" key="14">
    <source>
        <dbReference type="EMBL" id="BBC79335.1"/>
    </source>
</evidence>
<keyword evidence="8 11" id="KW-0694">RNA-binding</keyword>
<keyword evidence="10 11" id="KW-0030">Aminoacyl-tRNA synthetase</keyword>
<dbReference type="HAMAP" id="MF_00036_B">
    <property type="entry name" value="Ala_tRNA_synth_B"/>
    <property type="match status" value="1"/>
</dbReference>
<feature type="domain" description="Alanyl-transfer RNA synthetases family profile" evidence="13">
    <location>
        <begin position="1"/>
        <end position="694"/>
    </location>
</feature>
<reference evidence="14 15" key="1">
    <citation type="submission" date="2018-02" db="EMBL/GenBank/DDBJ databases">
        <title>Acetobacter orientalis genome.</title>
        <authorList>
            <person name="Nakashima N."/>
            <person name="Tamura T."/>
        </authorList>
    </citation>
    <scope>NUCLEOTIDE SEQUENCE [LARGE SCALE GENOMIC DNA]</scope>
    <source>
        <strain evidence="14 15">FAN1</strain>
    </source>
</reference>
<dbReference type="SUPFAM" id="SSF55681">
    <property type="entry name" value="Class II aaRS and biotin synthetases"/>
    <property type="match status" value="1"/>
</dbReference>
<dbReference type="InterPro" id="IPR002318">
    <property type="entry name" value="Ala-tRNA-lgiase_IIc"/>
</dbReference>
<name>A0A2Z5ZG44_9PROT</name>
<keyword evidence="2 11" id="KW-0820">tRNA-binding</keyword>
<dbReference type="GO" id="GO:0002161">
    <property type="term" value="F:aminoacyl-tRNA deacylase activity"/>
    <property type="evidence" value="ECO:0007669"/>
    <property type="project" value="TreeGrafter"/>
</dbReference>
<dbReference type="Gene3D" id="3.30.930.10">
    <property type="entry name" value="Bira Bifunctional Protein, Domain 2"/>
    <property type="match status" value="1"/>
</dbReference>
<dbReference type="Pfam" id="PF01411">
    <property type="entry name" value="tRNA-synt_2c"/>
    <property type="match status" value="1"/>
</dbReference>
<evidence type="ECO:0000256" key="10">
    <source>
        <dbReference type="ARBA" id="ARBA00023146"/>
    </source>
</evidence>
<dbReference type="KEGG" id="aot:AcetOri_orf01453"/>
<comment type="similarity">
    <text evidence="1 11">Belongs to the class-II aminoacyl-tRNA synthetase family.</text>
</comment>
<comment type="function">
    <text evidence="11">Catalyzes the attachment of alanine to tRNA(Ala) in a two-step reaction: alanine is first activated by ATP to form Ala-AMP and then transferred to the acceptor end of tRNA(Ala). Also edits incorrectly charged Ser-tRNA(Ala) and Gly-tRNA(Ala) via its editing domain.</text>
</comment>
<sequence length="859" mass="92578">MPSSSLVPRNDPTLLFTNAGMVQFKNVFTGQETRPYSRATTAQKVVRAGGKHNDLDNVGYTARHHTFFEMMGNFSFGDYFKPEAIELAWTLVTKNFGLPKDKLLVTVYSEDEEAAGLWRSIAGLDDSRIIRIPTTDNFWRMGDTGPCGPCSEIFFDHGPDVPGGPPGSPDEDGDRFVEIWNLVFMQFFEDPPGVRSPLPRPSIDTGLGLERFAAILQGKRDNYDTDTFVALTTASAELTRQAVDGPFKASHRVVADHLRSTAFLIADGVLPSKDGRGYVLRRIMRRAMRHLHMMGTREPVFYKLLPVLIQQMGQAYPELVQAEALIRETMRGEEERFKAMLDRGLGLLAEETDKLSSGAALPGDVAFKLYDTFGFPLDLTQDALRGSGHTVDVAGFETAMTVQRERARAAWTGSGDTALETVWFEARDKFGASEFLGYSTEQADGEVQGVVIGNSLVTEAPVGSEVAVLLNQTPFYGESGGQAGDTGTLSAKGLRIAITDTQKKAGDLIVHYGTVTEGTLRPGQAVTATVDHDRRSAIRAHHSATHLLHEALRRKLGAHVAQKGSLNSPDRLRFDVSQPRPITTEELAEVEAEVNRLIRENSAVVTRSMTPEEAVAEGAMALFGEKYGDEVRVVSMGTPDTDKSAWSIELCGGTHVNRTGDIGLFRITSENGVSAGVRRIEAVAGKAAENLSVANEQRLTQLAAMLKVGVAEAPERLAMLLEERKVMERQISNLQRQLAAGNAAAAGVEEVAGLRLATRNLGDTAPRELKGLAETILKQGNTDVVVLISTAGDKGSVVAAVTPEKVETVDAVALVKAASVAMGGKGGGGRRDMAQAGGPNASAVEEAFTAVRETLTAKA</sequence>
<keyword evidence="7 11" id="KW-0067">ATP-binding</keyword>
<dbReference type="SUPFAM" id="SSF101353">
    <property type="entry name" value="Putative anticodon-binding domain of alanyl-tRNA synthetase (AlaRS)"/>
    <property type="match status" value="1"/>
</dbReference>
<dbReference type="InterPro" id="IPR003156">
    <property type="entry name" value="DHHA1_dom"/>
</dbReference>
<dbReference type="InterPro" id="IPR018164">
    <property type="entry name" value="Ala-tRNA-synth_IIc_N"/>
</dbReference>
<organism evidence="14 15">
    <name type="scientific">Acetobacter orientalis</name>
    <dbReference type="NCBI Taxonomy" id="146474"/>
    <lineage>
        <taxon>Bacteria</taxon>
        <taxon>Pseudomonadati</taxon>
        <taxon>Pseudomonadota</taxon>
        <taxon>Alphaproteobacteria</taxon>
        <taxon>Acetobacterales</taxon>
        <taxon>Acetobacteraceae</taxon>
        <taxon>Acetobacter</taxon>
    </lineage>
</organism>
<dbReference type="InterPro" id="IPR012947">
    <property type="entry name" value="tRNA_SAD"/>
</dbReference>
<dbReference type="InterPro" id="IPR023033">
    <property type="entry name" value="Ala_tRNA_ligase_euk/bac"/>
</dbReference>
<dbReference type="SUPFAM" id="SSF55186">
    <property type="entry name" value="ThrRS/AlaRS common domain"/>
    <property type="match status" value="1"/>
</dbReference>
<dbReference type="FunFam" id="3.30.980.10:FF:000004">
    <property type="entry name" value="Alanine--tRNA ligase, cytoplasmic"/>
    <property type="match status" value="1"/>
</dbReference>
<dbReference type="SMART" id="SM00863">
    <property type="entry name" value="tRNA_SAD"/>
    <property type="match status" value="1"/>
</dbReference>
<proteinExistence type="inferred from homology"/>
<evidence type="ECO:0000256" key="5">
    <source>
        <dbReference type="ARBA" id="ARBA00022741"/>
    </source>
</evidence>
<protein>
    <recommendedName>
        <fullName evidence="11">Alanine--tRNA ligase</fullName>
        <ecNumber evidence="11">6.1.1.7</ecNumber>
    </recommendedName>
    <alternativeName>
        <fullName evidence="11">Alanyl-tRNA synthetase</fullName>
        <shortName evidence="11">AlaRS</shortName>
    </alternativeName>
</protein>
<evidence type="ECO:0000256" key="11">
    <source>
        <dbReference type="HAMAP-Rule" id="MF_00036"/>
    </source>
</evidence>
<dbReference type="NCBIfam" id="TIGR00344">
    <property type="entry name" value="alaS"/>
    <property type="match status" value="1"/>
</dbReference>
<dbReference type="FunFam" id="3.10.310.40:FF:000001">
    <property type="entry name" value="Alanine--tRNA ligase"/>
    <property type="match status" value="1"/>
</dbReference>
<feature type="binding site" evidence="11">
    <location>
        <position position="655"/>
    </location>
    <ligand>
        <name>Zn(2+)</name>
        <dbReference type="ChEBI" id="CHEBI:29105"/>
    </ligand>
</feature>
<evidence type="ECO:0000256" key="2">
    <source>
        <dbReference type="ARBA" id="ARBA00022555"/>
    </source>
</evidence>
<evidence type="ECO:0000256" key="3">
    <source>
        <dbReference type="ARBA" id="ARBA00022598"/>
    </source>
</evidence>
<comment type="catalytic activity">
    <reaction evidence="11">
        <text>tRNA(Ala) + L-alanine + ATP = L-alanyl-tRNA(Ala) + AMP + diphosphate</text>
        <dbReference type="Rhea" id="RHEA:12540"/>
        <dbReference type="Rhea" id="RHEA-COMP:9657"/>
        <dbReference type="Rhea" id="RHEA-COMP:9923"/>
        <dbReference type="ChEBI" id="CHEBI:30616"/>
        <dbReference type="ChEBI" id="CHEBI:33019"/>
        <dbReference type="ChEBI" id="CHEBI:57972"/>
        <dbReference type="ChEBI" id="CHEBI:78442"/>
        <dbReference type="ChEBI" id="CHEBI:78497"/>
        <dbReference type="ChEBI" id="CHEBI:456215"/>
        <dbReference type="EC" id="6.1.1.7"/>
    </reaction>
</comment>
<keyword evidence="9 11" id="KW-0648">Protein biosynthesis</keyword>
<dbReference type="Pfam" id="PF02272">
    <property type="entry name" value="DHHA1"/>
    <property type="match status" value="1"/>
</dbReference>
<dbReference type="Gene3D" id="3.30.980.10">
    <property type="entry name" value="Threonyl-trna Synthetase, Chain A, domain 2"/>
    <property type="match status" value="1"/>
</dbReference>
<gene>
    <name evidence="11" type="primary">alaS</name>
    <name evidence="14" type="ORF">AcetOrient_orf01453</name>
</gene>
<dbReference type="Gene3D" id="2.40.30.130">
    <property type="match status" value="1"/>
</dbReference>
<evidence type="ECO:0000313" key="15">
    <source>
        <dbReference type="Proteomes" id="UP000270034"/>
    </source>
</evidence>
<dbReference type="InterPro" id="IPR009000">
    <property type="entry name" value="Transl_B-barrel_sf"/>
</dbReference>
<dbReference type="Gene3D" id="3.10.310.40">
    <property type="match status" value="1"/>
</dbReference>
<dbReference type="GO" id="GO:0045892">
    <property type="term" value="P:negative regulation of DNA-templated transcription"/>
    <property type="evidence" value="ECO:0007669"/>
    <property type="project" value="TreeGrafter"/>
</dbReference>
<dbReference type="GO" id="GO:0000049">
    <property type="term" value="F:tRNA binding"/>
    <property type="evidence" value="ECO:0007669"/>
    <property type="project" value="UniProtKB-KW"/>
</dbReference>
<dbReference type="SUPFAM" id="SSF50447">
    <property type="entry name" value="Translation proteins"/>
    <property type="match status" value="1"/>
</dbReference>
<keyword evidence="12" id="KW-0175">Coiled coil</keyword>
<dbReference type="CDD" id="cd00673">
    <property type="entry name" value="AlaRS_core"/>
    <property type="match status" value="1"/>
</dbReference>
<dbReference type="InterPro" id="IPR050058">
    <property type="entry name" value="Ala-tRNA_ligase"/>
</dbReference>
<evidence type="ECO:0000256" key="7">
    <source>
        <dbReference type="ARBA" id="ARBA00022840"/>
    </source>
</evidence>
<comment type="domain">
    <text evidence="11">Consists of three domains; the N-terminal catalytic domain, the editing domain and the C-terminal C-Ala domain. The editing domain removes incorrectly charged amino acids, while the C-Ala domain, along with tRNA(Ala), serves as a bridge to cooperatively bring together the editing and aminoacylation centers thus stimulating deacylation of misacylated tRNAs.</text>
</comment>
<dbReference type="InterPro" id="IPR018165">
    <property type="entry name" value="Ala-tRNA-synth_IIc_core"/>
</dbReference>
<dbReference type="GO" id="GO:0005524">
    <property type="term" value="F:ATP binding"/>
    <property type="evidence" value="ECO:0007669"/>
    <property type="project" value="UniProtKB-UniRule"/>
</dbReference>
<dbReference type="FunFam" id="3.30.930.10:FF:000004">
    <property type="entry name" value="Alanine--tRNA ligase"/>
    <property type="match status" value="1"/>
</dbReference>
<evidence type="ECO:0000256" key="9">
    <source>
        <dbReference type="ARBA" id="ARBA00022917"/>
    </source>
</evidence>
<keyword evidence="11" id="KW-0963">Cytoplasm</keyword>
<dbReference type="PROSITE" id="PS50860">
    <property type="entry name" value="AA_TRNA_LIGASE_II_ALA"/>
    <property type="match status" value="1"/>
</dbReference>
<evidence type="ECO:0000256" key="8">
    <source>
        <dbReference type="ARBA" id="ARBA00022884"/>
    </source>
</evidence>
<dbReference type="AlphaFoldDB" id="A0A2Z5ZG44"/>
<keyword evidence="4 11" id="KW-0479">Metal-binding</keyword>
<dbReference type="EMBL" id="AP018515">
    <property type="protein sequence ID" value="BBC79335.1"/>
    <property type="molecule type" value="Genomic_DNA"/>
</dbReference>
<dbReference type="EC" id="6.1.1.7" evidence="11"/>
<comment type="subcellular location">
    <subcellularLocation>
        <location evidence="11">Cytoplasm</location>
    </subcellularLocation>
</comment>
<feature type="coiled-coil region" evidence="12">
    <location>
        <begin position="580"/>
        <end position="607"/>
    </location>
</feature>
<dbReference type="InterPro" id="IPR045864">
    <property type="entry name" value="aa-tRNA-synth_II/BPL/LPL"/>
</dbReference>
<dbReference type="Gene3D" id="6.10.250.550">
    <property type="match status" value="1"/>
</dbReference>
<comment type="cofactor">
    <cofactor evidence="11">
        <name>Zn(2+)</name>
        <dbReference type="ChEBI" id="CHEBI:29105"/>
    </cofactor>
    <text evidence="11">Binds 1 zinc ion per subunit.</text>
</comment>
<keyword evidence="3 11" id="KW-0436">Ligase</keyword>
<dbReference type="PANTHER" id="PTHR11777">
    <property type="entry name" value="ALANYL-TRNA SYNTHETASE"/>
    <property type="match status" value="1"/>
</dbReference>
<feature type="binding site" evidence="11">
    <location>
        <position position="651"/>
    </location>
    <ligand>
        <name>Zn(2+)</name>
        <dbReference type="ChEBI" id="CHEBI:29105"/>
    </ligand>
</feature>
<dbReference type="GO" id="GO:0006419">
    <property type="term" value="P:alanyl-tRNA aminoacylation"/>
    <property type="evidence" value="ECO:0007669"/>
    <property type="project" value="UniProtKB-UniRule"/>
</dbReference>